<evidence type="ECO:0000313" key="2">
    <source>
        <dbReference type="Proteomes" id="UP000008177"/>
    </source>
</evidence>
<dbReference type="InParanoid" id="G2YCS0"/>
<reference evidence="2" key="1">
    <citation type="journal article" date="2011" name="PLoS Genet.">
        <title>Genomic analysis of the necrotrophic fungal pathogens Sclerotinia sclerotiorum and Botrytis cinerea.</title>
        <authorList>
            <person name="Amselem J."/>
            <person name="Cuomo C.A."/>
            <person name="van Kan J.A."/>
            <person name="Viaud M."/>
            <person name="Benito E.P."/>
            <person name="Couloux A."/>
            <person name="Coutinho P.M."/>
            <person name="de Vries R.P."/>
            <person name="Dyer P.S."/>
            <person name="Fillinger S."/>
            <person name="Fournier E."/>
            <person name="Gout L."/>
            <person name="Hahn M."/>
            <person name="Kohn L."/>
            <person name="Lapalu N."/>
            <person name="Plummer K.M."/>
            <person name="Pradier J.M."/>
            <person name="Quevillon E."/>
            <person name="Sharon A."/>
            <person name="Simon A."/>
            <person name="ten Have A."/>
            <person name="Tudzynski B."/>
            <person name="Tudzynski P."/>
            <person name="Wincker P."/>
            <person name="Andrew M."/>
            <person name="Anthouard V."/>
            <person name="Beever R.E."/>
            <person name="Beffa R."/>
            <person name="Benoit I."/>
            <person name="Bouzid O."/>
            <person name="Brault B."/>
            <person name="Chen Z."/>
            <person name="Choquer M."/>
            <person name="Collemare J."/>
            <person name="Cotton P."/>
            <person name="Danchin E.G."/>
            <person name="Da Silva C."/>
            <person name="Gautier A."/>
            <person name="Giraud C."/>
            <person name="Giraud T."/>
            <person name="Gonzalez C."/>
            <person name="Grossetete S."/>
            <person name="Guldener U."/>
            <person name="Henrissat B."/>
            <person name="Howlett B.J."/>
            <person name="Kodira C."/>
            <person name="Kretschmer M."/>
            <person name="Lappartient A."/>
            <person name="Leroch M."/>
            <person name="Levis C."/>
            <person name="Mauceli E."/>
            <person name="Neuveglise C."/>
            <person name="Oeser B."/>
            <person name="Pearson M."/>
            <person name="Poulain J."/>
            <person name="Poussereau N."/>
            <person name="Quesneville H."/>
            <person name="Rascle C."/>
            <person name="Schumacher J."/>
            <person name="Segurens B."/>
            <person name="Sexton A."/>
            <person name="Silva E."/>
            <person name="Sirven C."/>
            <person name="Soanes D.M."/>
            <person name="Talbot N.J."/>
            <person name="Templeton M."/>
            <person name="Yandava C."/>
            <person name="Yarden O."/>
            <person name="Zeng Q."/>
            <person name="Rollins J.A."/>
            <person name="Lebrun M.H."/>
            <person name="Dickman M."/>
        </authorList>
    </citation>
    <scope>NUCLEOTIDE SEQUENCE [LARGE SCALE GENOMIC DNA]</scope>
    <source>
        <strain evidence="2">T4</strain>
    </source>
</reference>
<evidence type="ECO:0000313" key="1">
    <source>
        <dbReference type="EMBL" id="CCD49568.1"/>
    </source>
</evidence>
<organism evidence="1 2">
    <name type="scientific">Botryotinia fuckeliana (strain T4)</name>
    <name type="common">Noble rot fungus</name>
    <name type="synonym">Botrytis cinerea</name>
    <dbReference type="NCBI Taxonomy" id="999810"/>
    <lineage>
        <taxon>Eukaryota</taxon>
        <taxon>Fungi</taxon>
        <taxon>Dikarya</taxon>
        <taxon>Ascomycota</taxon>
        <taxon>Pezizomycotina</taxon>
        <taxon>Leotiomycetes</taxon>
        <taxon>Helotiales</taxon>
        <taxon>Sclerotiniaceae</taxon>
        <taxon>Botrytis</taxon>
    </lineage>
</organism>
<protein>
    <submittedName>
        <fullName evidence="1">Uncharacterized protein</fullName>
    </submittedName>
</protein>
<dbReference type="EMBL" id="FQ790320">
    <property type="protein sequence ID" value="CCD49568.1"/>
    <property type="molecule type" value="Genomic_DNA"/>
</dbReference>
<dbReference type="HOGENOM" id="CLU_2830920_0_0_1"/>
<name>G2YCS0_BOTF4</name>
<proteinExistence type="predicted"/>
<dbReference type="AlphaFoldDB" id="G2YCS0"/>
<sequence length="66" mass="7784">MRPFTDRFSLGSVISPDFCKYPPDLDLDQIYLFARHLPHPTFRFLIPLIAKCDFVHNNFSVTLFDH</sequence>
<gene>
    <name evidence="1" type="ORF">BofuT4_P096760.1</name>
</gene>
<accession>G2YCS0</accession>
<dbReference type="Proteomes" id="UP000008177">
    <property type="component" value="Unplaced contigs"/>
</dbReference>